<dbReference type="GO" id="GO:0005829">
    <property type="term" value="C:cytosol"/>
    <property type="evidence" value="ECO:0007669"/>
    <property type="project" value="TreeGrafter"/>
</dbReference>
<dbReference type="InterPro" id="IPR050378">
    <property type="entry name" value="Metallo-dep_Hydrolases_sf"/>
</dbReference>
<evidence type="ECO:0000259" key="2">
    <source>
        <dbReference type="Pfam" id="PF01979"/>
    </source>
</evidence>
<evidence type="ECO:0000313" key="4">
    <source>
        <dbReference type="Proteomes" id="UP000219329"/>
    </source>
</evidence>
<dbReference type="InterPro" id="IPR023100">
    <property type="entry name" value="D-aminoacylase_insert_dom_sf"/>
</dbReference>
<evidence type="ECO:0000313" key="3">
    <source>
        <dbReference type="EMBL" id="PDH33337.1"/>
    </source>
</evidence>
<comment type="caution">
    <text evidence="3">The sequence shown here is derived from an EMBL/GenBank/DDBJ whole genome shotgun (WGS) entry which is preliminary data.</text>
</comment>
<dbReference type="GO" id="GO:0016812">
    <property type="term" value="F:hydrolase activity, acting on carbon-nitrogen (but not peptide) bonds, in cyclic amides"/>
    <property type="evidence" value="ECO:0007669"/>
    <property type="project" value="TreeGrafter"/>
</dbReference>
<dbReference type="Gene3D" id="2.30.40.10">
    <property type="entry name" value="Urease, subunit C, domain 1"/>
    <property type="match status" value="1"/>
</dbReference>
<dbReference type="SUPFAM" id="SSF51338">
    <property type="entry name" value="Composite domain of metallo-dependent hydrolases"/>
    <property type="match status" value="1"/>
</dbReference>
<dbReference type="SUPFAM" id="SSF51556">
    <property type="entry name" value="Metallo-dependent hydrolases"/>
    <property type="match status" value="1"/>
</dbReference>
<name>A0A2A5WAP8_9GAMM</name>
<dbReference type="InterPro" id="IPR011059">
    <property type="entry name" value="Metal-dep_hydrolase_composite"/>
</dbReference>
<dbReference type="PANTHER" id="PTHR11647">
    <property type="entry name" value="HYDRANTOINASE/DIHYDROPYRIMIDINASE FAMILY MEMBER"/>
    <property type="match status" value="1"/>
</dbReference>
<dbReference type="Gene3D" id="3.30.1490.130">
    <property type="entry name" value="D-aminoacylase. Domain 3"/>
    <property type="match status" value="1"/>
</dbReference>
<dbReference type="PANTHER" id="PTHR11647:SF1">
    <property type="entry name" value="COLLAPSIN RESPONSE MEDIATOR PROTEIN"/>
    <property type="match status" value="1"/>
</dbReference>
<reference evidence="3 4" key="1">
    <citation type="submission" date="2017-08" db="EMBL/GenBank/DDBJ databases">
        <title>Fine stratification of microbial communities through a metagenomic profile of the photic zone.</title>
        <authorList>
            <person name="Haro-Moreno J.M."/>
            <person name="Lopez-Perez M."/>
            <person name="De La Torre J."/>
            <person name="Picazo A."/>
            <person name="Camacho A."/>
            <person name="Rodriguez-Valera F."/>
        </authorList>
    </citation>
    <scope>NUCLEOTIDE SEQUENCE [LARGE SCALE GENOMIC DNA]</scope>
    <source>
        <strain evidence="3">MED-G28</strain>
    </source>
</reference>
<feature type="domain" description="Amidohydrolase-related" evidence="2">
    <location>
        <begin position="121"/>
        <end position="496"/>
    </location>
</feature>
<dbReference type="Proteomes" id="UP000219329">
    <property type="component" value="Unassembled WGS sequence"/>
</dbReference>
<dbReference type="InterPro" id="IPR006680">
    <property type="entry name" value="Amidohydro-rel"/>
</dbReference>
<dbReference type="Gene3D" id="3.20.20.140">
    <property type="entry name" value="Metal-dependent hydrolases"/>
    <property type="match status" value="1"/>
</dbReference>
<sequence length="515" mass="55982">MAGIKLDPLRLYNYLNVKTFFRARWTNSDSFGKTIPQIRFGDNSVCKTFIAFFSGFAFLVLPLVSHAQVGPFDVAINNGRVIDPQSGLDASRHIGIIAGRIVAISETALRGDREIDASGLVVAPGFVDIHAHGQSEEAYRLMVQDGVTSGFELEIGTDQVGEWYRDRAGGQVLNYGISIGHIAVRMALFDDPGRFLPTGPGGSSIAGPPIMDRMAEMMRQGFGEGAVAMGFGLAYTPAATEAEFEAMLEIATDVGASAHIHTRGGLDGLRQIIASGAETGTPLHIVHANSSGGSSVNEFLAIIQSARDAGQDVTTEMYPYGASYSDIASALFDNWETWEEDRFTRNMWVETGERLTRESFARYRQIGGGVITFSRTEEMTRTALKNPLMMIASDGRILNGKGHPRSSGTYAKVLGQYVREENIIDLMEALRRMTIEPARRLEAFVPAMRNKGRLRIGADADITIFNADTVIDQSTYIDPLQPSLGIEFVLVNGGIVLDNGVLEPTTRTGVAIRSN</sequence>
<dbReference type="EMBL" id="NTJZ01000009">
    <property type="protein sequence ID" value="PDH33337.1"/>
    <property type="molecule type" value="Genomic_DNA"/>
</dbReference>
<organism evidence="3 4">
    <name type="scientific">OM182 bacterium MED-G28</name>
    <dbReference type="NCBI Taxonomy" id="1986256"/>
    <lineage>
        <taxon>Bacteria</taxon>
        <taxon>Pseudomonadati</taxon>
        <taxon>Pseudomonadota</taxon>
        <taxon>Gammaproteobacteria</taxon>
        <taxon>OMG group</taxon>
        <taxon>OM182 clade</taxon>
    </lineage>
</organism>
<dbReference type="AlphaFoldDB" id="A0A2A5WAP8"/>
<protein>
    <submittedName>
        <fullName evidence="3">D-glutamate deacylase</fullName>
    </submittedName>
</protein>
<proteinExistence type="predicted"/>
<comment type="cofactor">
    <cofactor evidence="1">
        <name>Zn(2+)</name>
        <dbReference type="ChEBI" id="CHEBI:29105"/>
    </cofactor>
</comment>
<evidence type="ECO:0000256" key="1">
    <source>
        <dbReference type="ARBA" id="ARBA00001947"/>
    </source>
</evidence>
<dbReference type="NCBIfam" id="NF006560">
    <property type="entry name" value="PRK09061.1"/>
    <property type="match status" value="1"/>
</dbReference>
<dbReference type="Pfam" id="PF01979">
    <property type="entry name" value="Amidohydro_1"/>
    <property type="match status" value="1"/>
</dbReference>
<dbReference type="InterPro" id="IPR032466">
    <property type="entry name" value="Metal_Hydrolase"/>
</dbReference>
<gene>
    <name evidence="3" type="ORF">CNF02_09105</name>
</gene>
<dbReference type="GO" id="GO:0016811">
    <property type="term" value="F:hydrolase activity, acting on carbon-nitrogen (but not peptide) bonds, in linear amides"/>
    <property type="evidence" value="ECO:0007669"/>
    <property type="project" value="InterPro"/>
</dbReference>
<accession>A0A2A5WAP8</accession>